<proteinExistence type="predicted"/>
<dbReference type="AlphaFoldDB" id="A0AAV3QNN2"/>
<accession>A0AAV3QNN2</accession>
<dbReference type="EMBL" id="BAABME010005160">
    <property type="protein sequence ID" value="GAA0164801.1"/>
    <property type="molecule type" value="Genomic_DNA"/>
</dbReference>
<keyword evidence="3" id="KW-1185">Reference proteome</keyword>
<dbReference type="Proteomes" id="UP001454036">
    <property type="component" value="Unassembled WGS sequence"/>
</dbReference>
<feature type="compositionally biased region" description="Basic residues" evidence="1">
    <location>
        <begin position="1"/>
        <end position="19"/>
    </location>
</feature>
<evidence type="ECO:0000313" key="2">
    <source>
        <dbReference type="EMBL" id="GAA0164801.1"/>
    </source>
</evidence>
<organism evidence="2 3">
    <name type="scientific">Lithospermum erythrorhizon</name>
    <name type="common">Purple gromwell</name>
    <name type="synonym">Lithospermum officinale var. erythrorhizon</name>
    <dbReference type="NCBI Taxonomy" id="34254"/>
    <lineage>
        <taxon>Eukaryota</taxon>
        <taxon>Viridiplantae</taxon>
        <taxon>Streptophyta</taxon>
        <taxon>Embryophyta</taxon>
        <taxon>Tracheophyta</taxon>
        <taxon>Spermatophyta</taxon>
        <taxon>Magnoliopsida</taxon>
        <taxon>eudicotyledons</taxon>
        <taxon>Gunneridae</taxon>
        <taxon>Pentapetalae</taxon>
        <taxon>asterids</taxon>
        <taxon>lamiids</taxon>
        <taxon>Boraginales</taxon>
        <taxon>Boraginaceae</taxon>
        <taxon>Boraginoideae</taxon>
        <taxon>Lithospermeae</taxon>
        <taxon>Lithospermum</taxon>
    </lineage>
</organism>
<protein>
    <submittedName>
        <fullName evidence="2">Uncharacterized protein</fullName>
    </submittedName>
</protein>
<evidence type="ECO:0000256" key="1">
    <source>
        <dbReference type="SAM" id="MobiDB-lite"/>
    </source>
</evidence>
<gene>
    <name evidence="2" type="ORF">LIER_20351</name>
</gene>
<reference evidence="2 3" key="1">
    <citation type="submission" date="2024-01" db="EMBL/GenBank/DDBJ databases">
        <title>The complete chloroplast genome sequence of Lithospermum erythrorhizon: insights into the phylogenetic relationship among Boraginaceae species and the maternal lineages of purple gromwells.</title>
        <authorList>
            <person name="Okada T."/>
            <person name="Watanabe K."/>
        </authorList>
    </citation>
    <scope>NUCLEOTIDE SEQUENCE [LARGE SCALE GENOMIC DNA]</scope>
</reference>
<sequence>MVKTRRGLNKPGRATKGKKKGAETSDSACMVVEPPVMNKNIQKAKGRRPKSQSSEKNMGDETILSPVPLRSIPPVSIDDDFTTEEIPAIHNNYLPWVDYTKVVVETGGDAVESNELDVEDMVTGNVEEPSIEG</sequence>
<comment type="caution">
    <text evidence="2">The sequence shown here is derived from an EMBL/GenBank/DDBJ whole genome shotgun (WGS) entry which is preliminary data.</text>
</comment>
<evidence type="ECO:0000313" key="3">
    <source>
        <dbReference type="Proteomes" id="UP001454036"/>
    </source>
</evidence>
<name>A0AAV3QNN2_LITER</name>
<feature type="region of interest" description="Disordered" evidence="1">
    <location>
        <begin position="1"/>
        <end position="76"/>
    </location>
</feature>